<keyword evidence="1" id="KW-0472">Membrane</keyword>
<evidence type="ECO:0000256" key="1">
    <source>
        <dbReference type="SAM" id="Phobius"/>
    </source>
</evidence>
<feature type="transmembrane region" description="Helical" evidence="1">
    <location>
        <begin position="12"/>
        <end position="32"/>
    </location>
</feature>
<reference evidence="2" key="1">
    <citation type="submission" date="2024-06" db="EMBL/GenBank/DDBJ databases">
        <title>A Novel Isolate, Dehalogenimonas sp. Strain 4OHTPN, Dechlorinates Aromatic 4 Hydroxy chlorothalonil by a Novel Reductive Dehalogenase.</title>
        <authorList>
            <person name="Liu G."/>
        </authorList>
    </citation>
    <scope>NUCLEOTIDE SEQUENCE</scope>
    <source>
        <strain evidence="2">4OHTPN</strain>
    </source>
</reference>
<dbReference type="RefSeq" id="WP_353714648.1">
    <property type="nucleotide sequence ID" value="NZ_CP159307.1"/>
</dbReference>
<protein>
    <submittedName>
        <fullName evidence="2">Uncharacterized protein</fullName>
    </submittedName>
</protein>
<sequence length="115" mass="13204">MAASRDRQIFWIKTVHSAVFWFMLGCFFYNIYAAAAGVFTWLLAVTYGTHLIEGVVLIFNRWTCPLRIMAEKAGAENGRVSDIFLPRWLADHLFQVGIALFVVETLWLAISFINR</sequence>
<accession>A0AAU8GAN7</accession>
<feature type="transmembrane region" description="Helical" evidence="1">
    <location>
        <begin position="93"/>
        <end position="113"/>
    </location>
</feature>
<dbReference type="PROSITE" id="PS51257">
    <property type="entry name" value="PROKAR_LIPOPROTEIN"/>
    <property type="match status" value="1"/>
</dbReference>
<evidence type="ECO:0000313" key="2">
    <source>
        <dbReference type="EMBL" id="XCH33409.1"/>
    </source>
</evidence>
<organism evidence="2">
    <name type="scientific">Dehalogenimonas sp. 4OHTPN</name>
    <dbReference type="NCBI Taxonomy" id="3166643"/>
    <lineage>
        <taxon>Bacteria</taxon>
        <taxon>Bacillati</taxon>
        <taxon>Chloroflexota</taxon>
        <taxon>Dehalococcoidia</taxon>
        <taxon>Dehalococcoidales</taxon>
        <taxon>Dehalococcoidaceae</taxon>
        <taxon>Dehalogenimonas</taxon>
    </lineage>
</organism>
<keyword evidence="1" id="KW-1133">Transmembrane helix</keyword>
<dbReference type="AlphaFoldDB" id="A0AAU8GAN7"/>
<gene>
    <name evidence="2" type="ORF">ABV300_00620</name>
</gene>
<name>A0AAU8GAN7_9CHLR</name>
<keyword evidence="1" id="KW-0812">Transmembrane</keyword>
<proteinExistence type="predicted"/>
<dbReference type="EMBL" id="CP159307">
    <property type="protein sequence ID" value="XCH33409.1"/>
    <property type="molecule type" value="Genomic_DNA"/>
</dbReference>